<feature type="domain" description="YrdC-like" evidence="12">
    <location>
        <begin position="5"/>
        <end position="208"/>
    </location>
</feature>
<evidence type="ECO:0000256" key="9">
    <source>
        <dbReference type="ARBA" id="ARBA00022840"/>
    </source>
</evidence>
<comment type="subcellular location">
    <subcellularLocation>
        <location evidence="1">Cytoplasm</location>
    </subcellularLocation>
</comment>
<dbReference type="EMBL" id="CP110343">
    <property type="protein sequence ID" value="WPX97758.1"/>
    <property type="molecule type" value="Genomic_DNA"/>
</dbReference>
<dbReference type="PANTHER" id="PTHR17490">
    <property type="entry name" value="SUA5"/>
    <property type="match status" value="1"/>
</dbReference>
<sequence length="223" mass="25346">MKILFHPCEDLHLHLQNGEICCLPTDTTWGLSCNSTNMNTITRLFYLKKRRGDKSLPVFVPSIEVATQHFEINSLAEKLISRYWPGKLTLLLPRKQINPLVYNYIHTSISNSDIKVAVRMPGNSRSLESMKQSTVIACTSANFSGFDPAPSLHILKKQMEAHHASVDNDDINLYYNTLDKELVLHKIPSTILDITDDKKINLIREGAIKYTEIMSYIKECGLL</sequence>
<keyword evidence="5" id="KW-0808">Transferase</keyword>
<keyword evidence="8" id="KW-0547">Nucleotide-binding</keyword>
<keyword evidence="14" id="KW-1185">Reference proteome</keyword>
<dbReference type="InterPro" id="IPR050156">
    <property type="entry name" value="TC-AMP_synthase_SUA5"/>
</dbReference>
<keyword evidence="6" id="KW-0819">tRNA processing</keyword>
<evidence type="ECO:0000256" key="7">
    <source>
        <dbReference type="ARBA" id="ARBA00022695"/>
    </source>
</evidence>
<organism evidence="13 14">
    <name type="scientific">Candidatus Fokinia crypta</name>
    <dbReference type="NCBI Taxonomy" id="1920990"/>
    <lineage>
        <taxon>Bacteria</taxon>
        <taxon>Pseudomonadati</taxon>
        <taxon>Pseudomonadota</taxon>
        <taxon>Alphaproteobacteria</taxon>
        <taxon>Rickettsiales</taxon>
        <taxon>Candidatus Midichloriaceae</taxon>
        <taxon>Candidatus Fokinia</taxon>
    </lineage>
</organism>
<evidence type="ECO:0000256" key="4">
    <source>
        <dbReference type="ARBA" id="ARBA00022490"/>
    </source>
</evidence>
<accession>A0ABZ0URI6</accession>
<evidence type="ECO:0000256" key="10">
    <source>
        <dbReference type="ARBA" id="ARBA00029774"/>
    </source>
</evidence>
<evidence type="ECO:0000256" key="11">
    <source>
        <dbReference type="ARBA" id="ARBA00048366"/>
    </source>
</evidence>
<name>A0ABZ0URI6_9RICK</name>
<evidence type="ECO:0000313" key="13">
    <source>
        <dbReference type="EMBL" id="WPX97758.1"/>
    </source>
</evidence>
<dbReference type="Gene3D" id="3.90.870.10">
    <property type="entry name" value="DHBP synthase"/>
    <property type="match status" value="1"/>
</dbReference>
<gene>
    <name evidence="13" type="ORF">Fokcrypt_00275</name>
</gene>
<reference evidence="13" key="1">
    <citation type="submission" date="2022-10" db="EMBL/GenBank/DDBJ databases">
        <title>Host association and intracellularity evolved multiple times independently in the Rickettsiales.</title>
        <authorList>
            <person name="Castelli M."/>
            <person name="Nardi T."/>
            <person name="Gammuto L."/>
            <person name="Bellinzona G."/>
            <person name="Sabaneyeva E."/>
            <person name="Potekhin A."/>
            <person name="Serra V."/>
            <person name="Petroni G."/>
            <person name="Sassera D."/>
        </authorList>
    </citation>
    <scope>NUCLEOTIDE SEQUENCE [LARGE SCALE GENOMIC DNA]</scope>
    <source>
        <strain evidence="13">US_Bl 11III1</strain>
    </source>
</reference>
<evidence type="ECO:0000259" key="12">
    <source>
        <dbReference type="PROSITE" id="PS51163"/>
    </source>
</evidence>
<evidence type="ECO:0000313" key="14">
    <source>
        <dbReference type="Proteomes" id="UP001325140"/>
    </source>
</evidence>
<dbReference type="PANTHER" id="PTHR17490:SF16">
    <property type="entry name" value="THREONYLCARBAMOYL-AMP SYNTHASE"/>
    <property type="match status" value="1"/>
</dbReference>
<evidence type="ECO:0000256" key="3">
    <source>
        <dbReference type="ARBA" id="ARBA00012584"/>
    </source>
</evidence>
<dbReference type="SUPFAM" id="SSF55821">
    <property type="entry name" value="YrdC/RibB"/>
    <property type="match status" value="1"/>
</dbReference>
<keyword evidence="9" id="KW-0067">ATP-binding</keyword>
<dbReference type="Proteomes" id="UP001325140">
    <property type="component" value="Chromosome"/>
</dbReference>
<comment type="catalytic activity">
    <reaction evidence="11">
        <text>L-threonine + hydrogencarbonate + ATP = L-threonylcarbamoyladenylate + diphosphate + H2O</text>
        <dbReference type="Rhea" id="RHEA:36407"/>
        <dbReference type="ChEBI" id="CHEBI:15377"/>
        <dbReference type="ChEBI" id="CHEBI:17544"/>
        <dbReference type="ChEBI" id="CHEBI:30616"/>
        <dbReference type="ChEBI" id="CHEBI:33019"/>
        <dbReference type="ChEBI" id="CHEBI:57926"/>
        <dbReference type="ChEBI" id="CHEBI:73682"/>
        <dbReference type="EC" id="2.7.7.87"/>
    </reaction>
</comment>
<evidence type="ECO:0000256" key="2">
    <source>
        <dbReference type="ARBA" id="ARBA00007663"/>
    </source>
</evidence>
<comment type="similarity">
    <text evidence="2">Belongs to the SUA5 family.</text>
</comment>
<dbReference type="Pfam" id="PF01300">
    <property type="entry name" value="Sua5_yciO_yrdC"/>
    <property type="match status" value="1"/>
</dbReference>
<protein>
    <recommendedName>
        <fullName evidence="10">L-threonylcarbamoyladenylate synthase</fullName>
        <ecNumber evidence="3">2.7.7.87</ecNumber>
    </recommendedName>
    <alternativeName>
        <fullName evidence="10">L-threonylcarbamoyladenylate synthase</fullName>
    </alternativeName>
</protein>
<keyword evidence="4" id="KW-0963">Cytoplasm</keyword>
<evidence type="ECO:0000256" key="5">
    <source>
        <dbReference type="ARBA" id="ARBA00022679"/>
    </source>
</evidence>
<dbReference type="InterPro" id="IPR017945">
    <property type="entry name" value="DHBP_synth_RibB-like_a/b_dom"/>
</dbReference>
<dbReference type="PROSITE" id="PS51163">
    <property type="entry name" value="YRDC"/>
    <property type="match status" value="1"/>
</dbReference>
<dbReference type="RefSeq" id="WP_323722409.1">
    <property type="nucleotide sequence ID" value="NZ_CP110343.1"/>
</dbReference>
<dbReference type="EC" id="2.7.7.87" evidence="3"/>
<evidence type="ECO:0000256" key="6">
    <source>
        <dbReference type="ARBA" id="ARBA00022694"/>
    </source>
</evidence>
<keyword evidence="7" id="KW-0548">Nucleotidyltransferase</keyword>
<evidence type="ECO:0000256" key="8">
    <source>
        <dbReference type="ARBA" id="ARBA00022741"/>
    </source>
</evidence>
<evidence type="ECO:0000256" key="1">
    <source>
        <dbReference type="ARBA" id="ARBA00004496"/>
    </source>
</evidence>
<dbReference type="InterPro" id="IPR006070">
    <property type="entry name" value="Sua5-like_dom"/>
</dbReference>
<proteinExistence type="inferred from homology"/>